<comment type="subcellular location">
    <subcellularLocation>
        <location evidence="1">Cytoplasm</location>
    </subcellularLocation>
</comment>
<dbReference type="PROSITE" id="PS00211">
    <property type="entry name" value="ABC_TRANSPORTER_1"/>
    <property type="match status" value="2"/>
</dbReference>
<dbReference type="SMART" id="SM00382">
    <property type="entry name" value="AAA"/>
    <property type="match status" value="2"/>
</dbReference>
<dbReference type="GO" id="GO:0016887">
    <property type="term" value="F:ATP hydrolysis activity"/>
    <property type="evidence" value="ECO:0007669"/>
    <property type="project" value="InterPro"/>
</dbReference>
<evidence type="ECO:0000256" key="2">
    <source>
        <dbReference type="ARBA" id="ARBA00022490"/>
    </source>
</evidence>
<gene>
    <name evidence="7" type="ORF">TrRE_jg13565</name>
</gene>
<dbReference type="InterPro" id="IPR047038">
    <property type="entry name" value="eEF3_chromodomain-like_sf"/>
</dbReference>
<dbReference type="PANTHER" id="PTHR19211:SF127">
    <property type="entry name" value="ABC TRANSPORTER DOMAIN-CONTAINING PROTEIN"/>
    <property type="match status" value="1"/>
</dbReference>
<evidence type="ECO:0000313" key="8">
    <source>
        <dbReference type="Proteomes" id="UP001165082"/>
    </source>
</evidence>
<evidence type="ECO:0000313" key="7">
    <source>
        <dbReference type="EMBL" id="GMI10223.1"/>
    </source>
</evidence>
<dbReference type="InterPro" id="IPR003593">
    <property type="entry name" value="AAA+_ATPase"/>
</dbReference>
<dbReference type="PROSITE" id="PS50893">
    <property type="entry name" value="ABC_TRANSPORTER_2"/>
    <property type="match status" value="2"/>
</dbReference>
<dbReference type="CDD" id="cd03221">
    <property type="entry name" value="ABCF_EF-3"/>
    <property type="match status" value="1"/>
</dbReference>
<keyword evidence="4" id="KW-0547">Nucleotide-binding</keyword>
<keyword evidence="3" id="KW-0677">Repeat</keyword>
<dbReference type="PANTHER" id="PTHR19211">
    <property type="entry name" value="ATP-BINDING TRANSPORT PROTEIN-RELATED"/>
    <property type="match status" value="1"/>
</dbReference>
<dbReference type="Gene3D" id="2.40.50.990">
    <property type="match status" value="1"/>
</dbReference>
<dbReference type="AlphaFoldDB" id="A0A9W7FDS1"/>
<keyword evidence="8" id="KW-1185">Reference proteome</keyword>
<dbReference type="InterPro" id="IPR017871">
    <property type="entry name" value="ABC_transporter-like_CS"/>
</dbReference>
<evidence type="ECO:0000256" key="4">
    <source>
        <dbReference type="ARBA" id="ARBA00022741"/>
    </source>
</evidence>
<evidence type="ECO:0000256" key="1">
    <source>
        <dbReference type="ARBA" id="ARBA00004496"/>
    </source>
</evidence>
<evidence type="ECO:0000259" key="6">
    <source>
        <dbReference type="PROSITE" id="PS50893"/>
    </source>
</evidence>
<dbReference type="Proteomes" id="UP001165082">
    <property type="component" value="Unassembled WGS sequence"/>
</dbReference>
<evidence type="ECO:0000256" key="5">
    <source>
        <dbReference type="ARBA" id="ARBA00022840"/>
    </source>
</evidence>
<dbReference type="InterPro" id="IPR003439">
    <property type="entry name" value="ABC_transporter-like_ATP-bd"/>
</dbReference>
<dbReference type="GO" id="GO:0005524">
    <property type="term" value="F:ATP binding"/>
    <property type="evidence" value="ECO:0007669"/>
    <property type="project" value="UniProtKB-KW"/>
</dbReference>
<feature type="domain" description="ABC transporter" evidence="6">
    <location>
        <begin position="112"/>
        <end position="329"/>
    </location>
</feature>
<dbReference type="InterPro" id="IPR050611">
    <property type="entry name" value="ABCF"/>
</dbReference>
<dbReference type="SUPFAM" id="SSF52540">
    <property type="entry name" value="P-loop containing nucleoside triphosphate hydrolases"/>
    <property type="match status" value="2"/>
</dbReference>
<organism evidence="7 8">
    <name type="scientific">Triparma retinervis</name>
    <dbReference type="NCBI Taxonomy" id="2557542"/>
    <lineage>
        <taxon>Eukaryota</taxon>
        <taxon>Sar</taxon>
        <taxon>Stramenopiles</taxon>
        <taxon>Ochrophyta</taxon>
        <taxon>Bolidophyceae</taxon>
        <taxon>Parmales</taxon>
        <taxon>Triparmaceae</taxon>
        <taxon>Triparma</taxon>
    </lineage>
</organism>
<dbReference type="EMBL" id="BRXZ01000364">
    <property type="protein sequence ID" value="GMI10223.1"/>
    <property type="molecule type" value="Genomic_DNA"/>
</dbReference>
<dbReference type="GO" id="GO:0005737">
    <property type="term" value="C:cytoplasm"/>
    <property type="evidence" value="ECO:0007669"/>
    <property type="project" value="UniProtKB-SubCell"/>
</dbReference>
<keyword evidence="2" id="KW-0963">Cytoplasm</keyword>
<dbReference type="Pfam" id="PF00005">
    <property type="entry name" value="ABC_tran"/>
    <property type="match status" value="2"/>
</dbReference>
<reference evidence="7" key="1">
    <citation type="submission" date="2022-07" db="EMBL/GenBank/DDBJ databases">
        <title>Genome analysis of Parmales, a sister group of diatoms, reveals the evolutionary specialization of diatoms from phago-mixotrophs to photoautotrophs.</title>
        <authorList>
            <person name="Ban H."/>
            <person name="Sato S."/>
            <person name="Yoshikawa S."/>
            <person name="Kazumasa Y."/>
            <person name="Nakamura Y."/>
            <person name="Ichinomiya M."/>
            <person name="Saitoh K."/>
            <person name="Sato N."/>
            <person name="Blanc-Mathieu R."/>
            <person name="Endo H."/>
            <person name="Kuwata A."/>
            <person name="Ogata H."/>
        </authorList>
    </citation>
    <scope>NUCLEOTIDE SEQUENCE</scope>
</reference>
<proteinExistence type="predicted"/>
<protein>
    <recommendedName>
        <fullName evidence="6">ABC transporter domain-containing protein</fullName>
    </recommendedName>
</protein>
<name>A0A9W7FDS1_9STRA</name>
<evidence type="ECO:0000256" key="3">
    <source>
        <dbReference type="ARBA" id="ARBA00022737"/>
    </source>
</evidence>
<dbReference type="OrthoDB" id="2110130at2759"/>
<feature type="domain" description="ABC transporter" evidence="6">
    <location>
        <begin position="355"/>
        <end position="667"/>
    </location>
</feature>
<keyword evidence="5" id="KW-0067">ATP-binding</keyword>
<dbReference type="InterPro" id="IPR027417">
    <property type="entry name" value="P-loop_NTPase"/>
</dbReference>
<accession>A0A9W7FDS1</accession>
<sequence length="746" mass="83812">MAAFFDGPVHVTGSDAFTVLNEIVSSVSTCPLPCKVDSDEYELLDYVSKMALNLCNTRNDLSESSWLSACKPYLCVLMDDVTAENCVSDYLKKMSKFMDAGYEEEEDADAHLNLCNIEFNLAYGGKILLHQTKLVLKRGHRYGLVGRNGAGKTTLMNAINNGKLEGWPSELITHYVDSGSNVDNDFESRNVLKHLAEGKTEEEAMGLFNQLNFTAEMLANPIGELSGGWQMKLRLLKAVITKADILLLDEPTNHLDTKTVQWLINYLTSLTDTTVITVSHDTPFMEDLCTDIIHYEKRDGWTHNKLVNYKGKMSVFVEKQPQAKHYFELTTADLKFVFPQPGRLDGIKTSTQKFLELSNVDFRYPTSDHDTLTDVNIKMTLSSRVAVVGANGAGKSTLIKMIVGETKATNEGKCKFFIHHNLRVAYVAQHSFHHVEAHYDSAPADYIAWRFKDAYDREKFESQAYKISEEEMERAKAFSLEGIWSRHMKGGVLEYEIKKIGVPERNNKFYPKSVLINEYGLEKHIKQADEKIAAIEAGLDLRPVTTSEIQRHLDNFGLAREFGTYGKIKGLSGGQKVKLVLAAAMWNCPHMIVMDEPTNYLDREALGALSAALNEYGGAVLMISHNKEFYSSVCTETWLVEEGRVNVEGESRERAMKAVAVKQEFEKEQNVEEVLENAGGNANTNADKYKDCSQNFWGKALAKKESRNYEKAKKKGDIKAMRTILQVPMGKVMPGFEELGDGKTKN</sequence>
<comment type="caution">
    <text evidence="7">The sequence shown here is derived from an EMBL/GenBank/DDBJ whole genome shotgun (WGS) entry which is preliminary data.</text>
</comment>
<dbReference type="Gene3D" id="3.40.50.300">
    <property type="entry name" value="P-loop containing nucleotide triphosphate hydrolases"/>
    <property type="match status" value="2"/>
</dbReference>